<reference evidence="2 3" key="1">
    <citation type="submission" date="2018-08" db="EMBL/GenBank/DDBJ databases">
        <title>Sequencing the genomes of 1000 actinobacteria strains.</title>
        <authorList>
            <person name="Klenk H.-P."/>
        </authorList>
    </citation>
    <scope>NUCLEOTIDE SEQUENCE [LARGE SCALE GENOMIC DNA]</scope>
    <source>
        <strain evidence="2 3">DSM 43927</strain>
    </source>
</reference>
<accession>A0A3D9SHP9</accession>
<keyword evidence="1" id="KW-0732">Signal</keyword>
<proteinExistence type="predicted"/>
<name>A0A3D9SHP9_9ACTN</name>
<protein>
    <recommendedName>
        <fullName evidence="4">Ig-like domain-containing protein</fullName>
    </recommendedName>
</protein>
<feature type="signal peptide" evidence="1">
    <location>
        <begin position="1"/>
        <end position="26"/>
    </location>
</feature>
<keyword evidence="3" id="KW-1185">Reference proteome</keyword>
<dbReference type="RefSeq" id="WP_116021052.1">
    <property type="nucleotide sequence ID" value="NZ_QTTT01000001.1"/>
</dbReference>
<gene>
    <name evidence="2" type="ORF">DFJ69_0600</name>
</gene>
<dbReference type="Proteomes" id="UP000256661">
    <property type="component" value="Unassembled WGS sequence"/>
</dbReference>
<feature type="chain" id="PRO_5017717651" description="Ig-like domain-containing protein" evidence="1">
    <location>
        <begin position="27"/>
        <end position="145"/>
    </location>
</feature>
<evidence type="ECO:0000256" key="1">
    <source>
        <dbReference type="SAM" id="SignalP"/>
    </source>
</evidence>
<evidence type="ECO:0000313" key="3">
    <source>
        <dbReference type="Proteomes" id="UP000256661"/>
    </source>
</evidence>
<dbReference type="AlphaFoldDB" id="A0A3D9SHP9"/>
<comment type="caution">
    <text evidence="2">The sequence shown here is derived from an EMBL/GenBank/DDBJ whole genome shotgun (WGS) entry which is preliminary data.</text>
</comment>
<evidence type="ECO:0008006" key="4">
    <source>
        <dbReference type="Google" id="ProtNLM"/>
    </source>
</evidence>
<organism evidence="2 3">
    <name type="scientific">Thermomonospora umbrina</name>
    <dbReference type="NCBI Taxonomy" id="111806"/>
    <lineage>
        <taxon>Bacteria</taxon>
        <taxon>Bacillati</taxon>
        <taxon>Actinomycetota</taxon>
        <taxon>Actinomycetes</taxon>
        <taxon>Streptosporangiales</taxon>
        <taxon>Thermomonosporaceae</taxon>
        <taxon>Thermomonospora</taxon>
    </lineage>
</organism>
<evidence type="ECO:0000313" key="2">
    <source>
        <dbReference type="EMBL" id="REE95217.1"/>
    </source>
</evidence>
<sequence>MRAFTVTAVAVTTFGAYAVATGPAQAAQTTQTAQTAQTAQTTRTARADEPVAGRAAPARARVRMSVHPRTVRAGRHIRVTIRCARTPRRGFIDGPTSFGQIYLHGRRTVRVRVPSATPSGRHRVYGYCRARSTPSGHAYFRVRRR</sequence>
<dbReference type="EMBL" id="QTTT01000001">
    <property type="protein sequence ID" value="REE95217.1"/>
    <property type="molecule type" value="Genomic_DNA"/>
</dbReference>